<gene>
    <name evidence="1" type="ORF">T4C_10539</name>
</gene>
<accession>A0A0V1GGW9</accession>
<dbReference type="AlphaFoldDB" id="A0A0V1GGW9"/>
<dbReference type="EMBL" id="JYDV01002610">
    <property type="protein sequence ID" value="KRY97512.1"/>
    <property type="molecule type" value="Genomic_DNA"/>
</dbReference>
<reference evidence="1 2" key="1">
    <citation type="submission" date="2015-01" db="EMBL/GenBank/DDBJ databases">
        <title>Evolution of Trichinella species and genotypes.</title>
        <authorList>
            <person name="Korhonen P.K."/>
            <person name="Edoardo P."/>
            <person name="Giuseppe L.R."/>
            <person name="Gasser R.B."/>
        </authorList>
    </citation>
    <scope>NUCLEOTIDE SEQUENCE [LARGE SCALE GENOMIC DNA]</scope>
    <source>
        <strain evidence="1">ISS176</strain>
    </source>
</reference>
<protein>
    <submittedName>
        <fullName evidence="1">Uncharacterized protein</fullName>
    </submittedName>
</protein>
<dbReference type="Proteomes" id="UP000054826">
    <property type="component" value="Unassembled WGS sequence"/>
</dbReference>
<organism evidence="1 2">
    <name type="scientific">Trichinella pseudospiralis</name>
    <name type="common">Parasitic roundworm</name>
    <dbReference type="NCBI Taxonomy" id="6337"/>
    <lineage>
        <taxon>Eukaryota</taxon>
        <taxon>Metazoa</taxon>
        <taxon>Ecdysozoa</taxon>
        <taxon>Nematoda</taxon>
        <taxon>Enoplea</taxon>
        <taxon>Dorylaimia</taxon>
        <taxon>Trichinellida</taxon>
        <taxon>Trichinellidae</taxon>
        <taxon>Trichinella</taxon>
    </lineage>
</organism>
<name>A0A0V1GGW9_TRIPS</name>
<evidence type="ECO:0000313" key="1">
    <source>
        <dbReference type="EMBL" id="KRY97512.1"/>
    </source>
</evidence>
<comment type="caution">
    <text evidence="1">The sequence shown here is derived from an EMBL/GenBank/DDBJ whole genome shotgun (WGS) entry which is preliminary data.</text>
</comment>
<evidence type="ECO:0000313" key="2">
    <source>
        <dbReference type="Proteomes" id="UP000054826"/>
    </source>
</evidence>
<proteinExistence type="predicted"/>
<sequence>MTLTFDIQSKYKLSDRKVALESSLTMFSTMNSNLIGAMKIHAQRTATLAIAHH</sequence>